<evidence type="ECO:0000256" key="3">
    <source>
        <dbReference type="RuleBase" id="RU362132"/>
    </source>
</evidence>
<evidence type="ECO:0000256" key="2">
    <source>
        <dbReference type="ARBA" id="ARBA00023052"/>
    </source>
</evidence>
<dbReference type="SUPFAM" id="SSF52518">
    <property type="entry name" value="Thiamin diphosphate-binding fold (THDP-binding)"/>
    <property type="match status" value="2"/>
</dbReference>
<name>A0A1G7Z3E9_9BACI</name>
<feature type="domain" description="Thiamine pyrophosphate enzyme central" evidence="4">
    <location>
        <begin position="191"/>
        <end position="326"/>
    </location>
</feature>
<dbReference type="GO" id="GO:0050660">
    <property type="term" value="F:flavin adenine dinucleotide binding"/>
    <property type="evidence" value="ECO:0007669"/>
    <property type="project" value="TreeGrafter"/>
</dbReference>
<evidence type="ECO:0000313" key="8">
    <source>
        <dbReference type="Proteomes" id="UP000199163"/>
    </source>
</evidence>
<dbReference type="CDD" id="cd07035">
    <property type="entry name" value="TPP_PYR_POX_like"/>
    <property type="match status" value="1"/>
</dbReference>
<dbReference type="GO" id="GO:0030976">
    <property type="term" value="F:thiamine pyrophosphate binding"/>
    <property type="evidence" value="ECO:0007669"/>
    <property type="project" value="InterPro"/>
</dbReference>
<dbReference type="Pfam" id="PF02775">
    <property type="entry name" value="TPP_enzyme_C"/>
    <property type="match status" value="1"/>
</dbReference>
<evidence type="ECO:0000313" key="7">
    <source>
        <dbReference type="EMBL" id="SDH03292.1"/>
    </source>
</evidence>
<dbReference type="InterPro" id="IPR012000">
    <property type="entry name" value="Thiamin_PyroP_enz_cen_dom"/>
</dbReference>
<feature type="domain" description="Thiamine pyrophosphate enzyme N-terminal TPP-binding" evidence="6">
    <location>
        <begin position="6"/>
        <end position="119"/>
    </location>
</feature>
<accession>A0A1G7Z3E9</accession>
<dbReference type="InterPro" id="IPR000399">
    <property type="entry name" value="TPP-bd_CS"/>
</dbReference>
<dbReference type="InterPro" id="IPR012001">
    <property type="entry name" value="Thiamin_PyroP_enz_TPP-bd_dom"/>
</dbReference>
<dbReference type="GO" id="GO:0000287">
    <property type="term" value="F:magnesium ion binding"/>
    <property type="evidence" value="ECO:0007669"/>
    <property type="project" value="InterPro"/>
</dbReference>
<dbReference type="NCBIfam" id="NF006052">
    <property type="entry name" value="PRK08199.1"/>
    <property type="match status" value="1"/>
</dbReference>
<dbReference type="SUPFAM" id="SSF52467">
    <property type="entry name" value="DHS-like NAD/FAD-binding domain"/>
    <property type="match status" value="1"/>
</dbReference>
<dbReference type="PANTHER" id="PTHR18968">
    <property type="entry name" value="THIAMINE PYROPHOSPHATE ENZYMES"/>
    <property type="match status" value="1"/>
</dbReference>
<protein>
    <submittedName>
        <fullName evidence="7">Acetolactate synthase-1/2/3 large subunit</fullName>
    </submittedName>
</protein>
<dbReference type="GO" id="GO:0009097">
    <property type="term" value="P:isoleucine biosynthetic process"/>
    <property type="evidence" value="ECO:0007669"/>
    <property type="project" value="TreeGrafter"/>
</dbReference>
<dbReference type="CDD" id="cd00568">
    <property type="entry name" value="TPP_enzymes"/>
    <property type="match status" value="1"/>
</dbReference>
<dbReference type="PROSITE" id="PS00187">
    <property type="entry name" value="TPP_ENZYMES"/>
    <property type="match status" value="1"/>
</dbReference>
<feature type="domain" description="Thiamine pyrophosphate enzyme TPP-binding" evidence="5">
    <location>
        <begin position="385"/>
        <end position="535"/>
    </location>
</feature>
<proteinExistence type="inferred from homology"/>
<keyword evidence="2 3" id="KW-0786">Thiamine pyrophosphate</keyword>
<dbReference type="OrthoDB" id="4494979at2"/>
<dbReference type="InterPro" id="IPR045229">
    <property type="entry name" value="TPP_enz"/>
</dbReference>
<dbReference type="Proteomes" id="UP000199163">
    <property type="component" value="Unassembled WGS sequence"/>
</dbReference>
<dbReference type="FunFam" id="3.40.50.970:FF:000007">
    <property type="entry name" value="Acetolactate synthase"/>
    <property type="match status" value="1"/>
</dbReference>
<gene>
    <name evidence="7" type="ORF">SAMN05192534_101389</name>
</gene>
<dbReference type="GO" id="GO:0009099">
    <property type="term" value="P:L-valine biosynthetic process"/>
    <property type="evidence" value="ECO:0007669"/>
    <property type="project" value="TreeGrafter"/>
</dbReference>
<comment type="similarity">
    <text evidence="1 3">Belongs to the TPP enzyme family.</text>
</comment>
<dbReference type="InterPro" id="IPR011766">
    <property type="entry name" value="TPP_enzyme_TPP-bd"/>
</dbReference>
<dbReference type="Gene3D" id="3.40.50.1220">
    <property type="entry name" value="TPP-binding domain"/>
    <property type="match status" value="1"/>
</dbReference>
<evidence type="ECO:0000256" key="1">
    <source>
        <dbReference type="ARBA" id="ARBA00007812"/>
    </source>
</evidence>
<dbReference type="Pfam" id="PF00205">
    <property type="entry name" value="TPP_enzyme_M"/>
    <property type="match status" value="1"/>
</dbReference>
<evidence type="ECO:0000259" key="6">
    <source>
        <dbReference type="Pfam" id="PF02776"/>
    </source>
</evidence>
<dbReference type="AlphaFoldDB" id="A0A1G7Z3E9"/>
<dbReference type="EMBL" id="FNDK01000001">
    <property type="protein sequence ID" value="SDH03292.1"/>
    <property type="molecule type" value="Genomic_DNA"/>
</dbReference>
<reference evidence="7 8" key="1">
    <citation type="submission" date="2016-10" db="EMBL/GenBank/DDBJ databases">
        <authorList>
            <person name="de Groot N.N."/>
        </authorList>
    </citation>
    <scope>NUCLEOTIDE SEQUENCE [LARGE SCALE GENOMIC DNA]</scope>
    <source>
        <strain evidence="7 8">DSM 21632</strain>
    </source>
</reference>
<dbReference type="Pfam" id="PF02776">
    <property type="entry name" value="TPP_enzyme_N"/>
    <property type="match status" value="1"/>
</dbReference>
<dbReference type="GO" id="GO:0003984">
    <property type="term" value="F:acetolactate synthase activity"/>
    <property type="evidence" value="ECO:0007669"/>
    <property type="project" value="TreeGrafter"/>
</dbReference>
<dbReference type="RefSeq" id="WP_091270671.1">
    <property type="nucleotide sequence ID" value="NZ_FNDK01000001.1"/>
</dbReference>
<dbReference type="STRING" id="568899.SAMN05192534_101389"/>
<evidence type="ECO:0000259" key="4">
    <source>
        <dbReference type="Pfam" id="PF00205"/>
    </source>
</evidence>
<dbReference type="InterPro" id="IPR029035">
    <property type="entry name" value="DHS-like_NAD/FAD-binding_dom"/>
</dbReference>
<dbReference type="GO" id="GO:0005948">
    <property type="term" value="C:acetolactate synthase complex"/>
    <property type="evidence" value="ECO:0007669"/>
    <property type="project" value="TreeGrafter"/>
</dbReference>
<keyword evidence="8" id="KW-1185">Reference proteome</keyword>
<evidence type="ECO:0000259" key="5">
    <source>
        <dbReference type="Pfam" id="PF02775"/>
    </source>
</evidence>
<dbReference type="InterPro" id="IPR029061">
    <property type="entry name" value="THDP-binding"/>
</dbReference>
<dbReference type="PANTHER" id="PTHR18968:SF120">
    <property type="entry name" value="ACETOLACTATE SYNTHASE LARGE SUBUNIT"/>
    <property type="match status" value="1"/>
</dbReference>
<sequence>MASKTTVAAQIVDICYQEGADRVFSVPGESFLDIINEIYLHESMRFISCRHESGAAFMAEAYGKVTNKPGVVMATRGVGASNAAIGIHTAYQDSTPLVVFLGQVERSCRGREGFQEIDLDRMFSPVAKWTYELQDANRTSEMVHRAFHLAQSGRPGPVVISVPQDVLKEEIDETPYRTFQRLRPCPNADDLKKAAACLRDAKRPLIIAGGGICRSQAEKDLLTFAQRAHIPVIASFRRHDVMPNHHPLYVGHSGLGTFPNILDTIKQADTILAVGTRLSDITTQHYSVISERTALIHIDIEANVFARGYVPELAIVADASEALKALSACPWEKNHAWIEWAKQRRRVFEHAAAIVKNPSKHAVHMPQIIQGMQQVLPEDTVVTNDAGNFAGWLHHFYQFQKPKTYIGPTSGAMGYGFPAAVAAKMIYPDRTVISLSGDGGFMMTMQELETAVRYNTAVIAIVFNNCMYGTIRMHQEKVFPHHVLGTTLTDTHYHTIANAVGAVGWRVDNDQAFAQRLEEALQYTKQHRVPVVLEVMCEPEQISVSSTIARIREAKKDQSSSS</sequence>
<organism evidence="7 8">
    <name type="scientific">Alteribacillus persepolensis</name>
    <dbReference type="NCBI Taxonomy" id="568899"/>
    <lineage>
        <taxon>Bacteria</taxon>
        <taxon>Bacillati</taxon>
        <taxon>Bacillota</taxon>
        <taxon>Bacilli</taxon>
        <taxon>Bacillales</taxon>
        <taxon>Bacillaceae</taxon>
        <taxon>Alteribacillus</taxon>
    </lineage>
</organism>
<dbReference type="Gene3D" id="3.40.50.970">
    <property type="match status" value="2"/>
</dbReference>